<protein>
    <submittedName>
        <fullName evidence="2">ImmA/IrrE family metallo-endopeptidase</fullName>
    </submittedName>
</protein>
<dbReference type="EMBL" id="NXLU01000001">
    <property type="protein sequence ID" value="RDU70102.1"/>
    <property type="molecule type" value="Genomic_DNA"/>
</dbReference>
<dbReference type="InterPro" id="IPR052345">
    <property type="entry name" value="Rad_response_metalloprotease"/>
</dbReference>
<dbReference type="PANTHER" id="PTHR43236:SF2">
    <property type="entry name" value="BLL0069 PROTEIN"/>
    <property type="match status" value="1"/>
</dbReference>
<dbReference type="Pfam" id="PF06114">
    <property type="entry name" value="Peptidase_M78"/>
    <property type="match status" value="1"/>
</dbReference>
<accession>A0A3D8IXW3</accession>
<sequence>MNIEELKSILLGKSAEEILDILKINNAPVDIKTILREKLNITISEKMEWDKLALDGSVYLKNGYPEIWLNTSFSENRQNFTLAHELGHIVNDILPNLDQENMSINDDYNTLYRSESEDPRESRANSFAAKFLMPLRLIAQEAKRLTETPEFKNLNLQQVIQRMADRFRVSYDAMKWRLVNLKYIDKSKL</sequence>
<name>A0A3D8IXW3_9HELI</name>
<dbReference type="RefSeq" id="WP_104724006.1">
    <property type="nucleotide sequence ID" value="NZ_FZNE01000002.1"/>
</dbReference>
<keyword evidence="3" id="KW-1185">Reference proteome</keyword>
<organism evidence="2 3">
    <name type="scientific">Helicobacter cholecystus</name>
    <dbReference type="NCBI Taxonomy" id="45498"/>
    <lineage>
        <taxon>Bacteria</taxon>
        <taxon>Pseudomonadati</taxon>
        <taxon>Campylobacterota</taxon>
        <taxon>Epsilonproteobacteria</taxon>
        <taxon>Campylobacterales</taxon>
        <taxon>Helicobacteraceae</taxon>
        <taxon>Helicobacter</taxon>
    </lineage>
</organism>
<dbReference type="Proteomes" id="UP000257067">
    <property type="component" value="Unassembled WGS sequence"/>
</dbReference>
<gene>
    <name evidence="2" type="ORF">CQA62_01450</name>
</gene>
<dbReference type="Gene3D" id="1.10.10.2910">
    <property type="match status" value="1"/>
</dbReference>
<evidence type="ECO:0000313" key="2">
    <source>
        <dbReference type="EMBL" id="RDU70102.1"/>
    </source>
</evidence>
<evidence type="ECO:0000313" key="3">
    <source>
        <dbReference type="Proteomes" id="UP000257067"/>
    </source>
</evidence>
<dbReference type="OrthoDB" id="9794834at2"/>
<proteinExistence type="predicted"/>
<comment type="caution">
    <text evidence="2">The sequence shown here is derived from an EMBL/GenBank/DDBJ whole genome shotgun (WGS) entry which is preliminary data.</text>
</comment>
<dbReference type="AlphaFoldDB" id="A0A3D8IXW3"/>
<dbReference type="PANTHER" id="PTHR43236">
    <property type="entry name" value="ANTITOXIN HIGA1"/>
    <property type="match status" value="1"/>
</dbReference>
<feature type="domain" description="IrrE N-terminal-like" evidence="1">
    <location>
        <begin position="37"/>
        <end position="178"/>
    </location>
</feature>
<evidence type="ECO:0000259" key="1">
    <source>
        <dbReference type="Pfam" id="PF06114"/>
    </source>
</evidence>
<dbReference type="InterPro" id="IPR010359">
    <property type="entry name" value="IrrE_HExxH"/>
</dbReference>
<reference evidence="2 3" key="1">
    <citation type="submission" date="2018-04" db="EMBL/GenBank/DDBJ databases">
        <title>Novel Campyloabacter and Helicobacter Species and Strains.</title>
        <authorList>
            <person name="Mannion A.J."/>
            <person name="Shen Z."/>
            <person name="Fox J.G."/>
        </authorList>
    </citation>
    <scope>NUCLEOTIDE SEQUENCE [LARGE SCALE GENOMIC DNA]</scope>
    <source>
        <strain evidence="2 3">ATCC 700242</strain>
    </source>
</reference>